<comment type="similarity">
    <text evidence="6">Belongs to the ABC-4 integral membrane protein family.</text>
</comment>
<dbReference type="PANTHER" id="PTHR30572:SF4">
    <property type="entry name" value="ABC TRANSPORTER PERMEASE YTRF"/>
    <property type="match status" value="1"/>
</dbReference>
<dbReference type="EMBL" id="FQWM01000002">
    <property type="protein sequence ID" value="SHG96184.1"/>
    <property type="molecule type" value="Genomic_DNA"/>
</dbReference>
<evidence type="ECO:0000256" key="7">
    <source>
        <dbReference type="SAM" id="Phobius"/>
    </source>
</evidence>
<accession>A0A1M5P2X8</accession>
<evidence type="ECO:0000259" key="8">
    <source>
        <dbReference type="Pfam" id="PF02687"/>
    </source>
</evidence>
<dbReference type="InterPro" id="IPR003838">
    <property type="entry name" value="ABC3_permease_C"/>
</dbReference>
<feature type="domain" description="ABC3 transporter permease C-terminal" evidence="8">
    <location>
        <begin position="311"/>
        <end position="425"/>
    </location>
</feature>
<comment type="subcellular location">
    <subcellularLocation>
        <location evidence="1">Cell membrane</location>
        <topology evidence="1">Multi-pass membrane protein</topology>
    </subcellularLocation>
</comment>
<organism evidence="9 10">
    <name type="scientific">Cognatishimia maritima</name>
    <dbReference type="NCBI Taxonomy" id="870908"/>
    <lineage>
        <taxon>Bacteria</taxon>
        <taxon>Pseudomonadati</taxon>
        <taxon>Pseudomonadota</taxon>
        <taxon>Alphaproteobacteria</taxon>
        <taxon>Rhodobacterales</taxon>
        <taxon>Paracoccaceae</taxon>
        <taxon>Cognatishimia</taxon>
    </lineage>
</organism>
<dbReference type="GO" id="GO:0005886">
    <property type="term" value="C:plasma membrane"/>
    <property type="evidence" value="ECO:0007669"/>
    <property type="project" value="UniProtKB-SubCell"/>
</dbReference>
<evidence type="ECO:0000256" key="4">
    <source>
        <dbReference type="ARBA" id="ARBA00022989"/>
    </source>
</evidence>
<evidence type="ECO:0000256" key="2">
    <source>
        <dbReference type="ARBA" id="ARBA00022475"/>
    </source>
</evidence>
<dbReference type="GO" id="GO:0022857">
    <property type="term" value="F:transmembrane transporter activity"/>
    <property type="evidence" value="ECO:0007669"/>
    <property type="project" value="TreeGrafter"/>
</dbReference>
<keyword evidence="5 7" id="KW-0472">Membrane</keyword>
<evidence type="ECO:0000256" key="6">
    <source>
        <dbReference type="ARBA" id="ARBA00038076"/>
    </source>
</evidence>
<dbReference type="STRING" id="870908.SAMN04488044_1700"/>
<dbReference type="InterPro" id="IPR050250">
    <property type="entry name" value="Macrolide_Exporter_MacB"/>
</dbReference>
<evidence type="ECO:0000313" key="9">
    <source>
        <dbReference type="EMBL" id="SHG96184.1"/>
    </source>
</evidence>
<dbReference type="Proteomes" id="UP000184211">
    <property type="component" value="Unassembled WGS sequence"/>
</dbReference>
<evidence type="ECO:0000256" key="5">
    <source>
        <dbReference type="ARBA" id="ARBA00023136"/>
    </source>
</evidence>
<feature type="transmembrane region" description="Helical" evidence="7">
    <location>
        <begin position="49"/>
        <end position="72"/>
    </location>
</feature>
<dbReference type="Pfam" id="PF02687">
    <property type="entry name" value="FtsX"/>
    <property type="match status" value="1"/>
</dbReference>
<sequence length="434" mass="45907">MMDLWHSLSATAQDVGLFAALTLPILALGVGLTYGYAPLPLVRAMLWRFRWANGIFVLLIAISVGMGIGLLAQERGLRLGSAMAADKFDLVITAPGSELTMMLATVFLQPSNTPLLDGETYAEIANHPRVKTAAPLAFGDSYEGNPVVGTTAAFVEHLTDGAIDGQQFETTDEAVVGALVDLNIGDTFEPSHGVGDAVEGGHGFEISVVGRMPVTGSPWDRALIVPIEGVWETHGLANGHALEDTHLGAPFDPEYFPGTPSVIVQADSLAGTYLLQSQFTRDLETMAFFPGAVLSNLYRIMGDMRQAMSIMALVSQILVAISVLLGLFILSRLFARQLGLLRAIGAPRRFVLGVVWSYAATLLITGSLLGVALGLVASEVLGQIVSERTQISVPTGLGWTEVHLVAAFLSATSVLSLIPAFSALRGSILAAIRA</sequence>
<keyword evidence="2" id="KW-1003">Cell membrane</keyword>
<gene>
    <name evidence="9" type="ORF">SAMN04488044_1700</name>
</gene>
<keyword evidence="4 7" id="KW-1133">Transmembrane helix</keyword>
<dbReference type="PANTHER" id="PTHR30572">
    <property type="entry name" value="MEMBRANE COMPONENT OF TRANSPORTER-RELATED"/>
    <property type="match status" value="1"/>
</dbReference>
<feature type="transmembrane region" description="Helical" evidence="7">
    <location>
        <begin position="307"/>
        <end position="330"/>
    </location>
</feature>
<feature type="transmembrane region" description="Helical" evidence="7">
    <location>
        <begin position="402"/>
        <end position="424"/>
    </location>
</feature>
<feature type="transmembrane region" description="Helical" evidence="7">
    <location>
        <begin position="350"/>
        <end position="377"/>
    </location>
</feature>
<protein>
    <submittedName>
        <fullName evidence="9">Putative ABC transport system permease protein</fullName>
    </submittedName>
</protein>
<dbReference type="AlphaFoldDB" id="A0A1M5P2X8"/>
<name>A0A1M5P2X8_9RHOB</name>
<reference evidence="10" key="1">
    <citation type="submission" date="2016-11" db="EMBL/GenBank/DDBJ databases">
        <authorList>
            <person name="Varghese N."/>
            <person name="Submissions S."/>
        </authorList>
    </citation>
    <scope>NUCLEOTIDE SEQUENCE [LARGE SCALE GENOMIC DNA]</scope>
    <source>
        <strain evidence="10">DSM 28223</strain>
    </source>
</reference>
<proteinExistence type="inferred from homology"/>
<evidence type="ECO:0000256" key="3">
    <source>
        <dbReference type="ARBA" id="ARBA00022692"/>
    </source>
</evidence>
<keyword evidence="10" id="KW-1185">Reference proteome</keyword>
<dbReference type="OrthoDB" id="9784014at2"/>
<dbReference type="RefSeq" id="WP_072792429.1">
    <property type="nucleotide sequence ID" value="NZ_FQWM01000002.1"/>
</dbReference>
<evidence type="ECO:0000313" key="10">
    <source>
        <dbReference type="Proteomes" id="UP000184211"/>
    </source>
</evidence>
<evidence type="ECO:0000256" key="1">
    <source>
        <dbReference type="ARBA" id="ARBA00004651"/>
    </source>
</evidence>
<keyword evidence="3 7" id="KW-0812">Transmembrane</keyword>
<feature type="transmembrane region" description="Helical" evidence="7">
    <location>
        <begin position="15"/>
        <end position="37"/>
    </location>
</feature>